<reference evidence="2 3" key="1">
    <citation type="submission" date="2017-04" db="EMBL/GenBank/DDBJ databases">
        <authorList>
            <person name="Afonso C.L."/>
            <person name="Miller P.J."/>
            <person name="Scott M.A."/>
            <person name="Spackman E."/>
            <person name="Goraichik I."/>
            <person name="Dimitrov K.M."/>
            <person name="Suarez D.L."/>
            <person name="Swayne D.E."/>
        </authorList>
    </citation>
    <scope>NUCLEOTIDE SEQUENCE [LARGE SCALE GENOMIC DNA]</scope>
    <source>
        <strain evidence="2 3">B5P</strain>
    </source>
</reference>
<proteinExistence type="predicted"/>
<dbReference type="InterPro" id="IPR037401">
    <property type="entry name" value="SnoaL-like"/>
</dbReference>
<dbReference type="Gene3D" id="3.10.450.50">
    <property type="match status" value="1"/>
</dbReference>
<name>A0A1X7PL99_9HYPH</name>
<dbReference type="InterPro" id="IPR032710">
    <property type="entry name" value="NTF2-like_dom_sf"/>
</dbReference>
<dbReference type="OrthoDB" id="9812295at2"/>
<evidence type="ECO:0000313" key="2">
    <source>
        <dbReference type="EMBL" id="SMH52502.1"/>
    </source>
</evidence>
<feature type="domain" description="SnoaL-like" evidence="1">
    <location>
        <begin position="13"/>
        <end position="124"/>
    </location>
</feature>
<keyword evidence="3" id="KW-1185">Reference proteome</keyword>
<sequence length="129" mass="14328">MSSFAEFMERREAAAEAYVRGRSDKVEAMASETEPSTFFGPDGKVLAGRSAIVASYQAGASRFGSDGESRLDVMQSAEGGDIAYWCGIQRAIVEMDGKAVPMNLRVTELFRREDGDWRLVHRHADFLRE</sequence>
<protein>
    <submittedName>
        <fullName evidence="2">Ketosteroid isomerase homolog</fullName>
    </submittedName>
</protein>
<dbReference type="RefSeq" id="WP_085466352.1">
    <property type="nucleotide sequence ID" value="NZ_FXBL01000004.1"/>
</dbReference>
<evidence type="ECO:0000313" key="3">
    <source>
        <dbReference type="Proteomes" id="UP000193083"/>
    </source>
</evidence>
<dbReference type="AlphaFoldDB" id="A0A1X7PL99"/>
<dbReference type="GO" id="GO:0016853">
    <property type="term" value="F:isomerase activity"/>
    <property type="evidence" value="ECO:0007669"/>
    <property type="project" value="UniProtKB-KW"/>
</dbReference>
<dbReference type="SUPFAM" id="SSF54427">
    <property type="entry name" value="NTF2-like"/>
    <property type="match status" value="1"/>
</dbReference>
<dbReference type="Proteomes" id="UP000193083">
    <property type="component" value="Unassembled WGS sequence"/>
</dbReference>
<keyword evidence="2" id="KW-0413">Isomerase</keyword>
<accession>A0A1X7PL99</accession>
<gene>
    <name evidence="2" type="ORF">SAMN02982922_4684</name>
</gene>
<organism evidence="2 3">
    <name type="scientific">Mesorhizobium australicum</name>
    <dbReference type="NCBI Taxonomy" id="536018"/>
    <lineage>
        <taxon>Bacteria</taxon>
        <taxon>Pseudomonadati</taxon>
        <taxon>Pseudomonadota</taxon>
        <taxon>Alphaproteobacteria</taxon>
        <taxon>Hyphomicrobiales</taxon>
        <taxon>Phyllobacteriaceae</taxon>
        <taxon>Mesorhizobium</taxon>
    </lineage>
</organism>
<evidence type="ECO:0000259" key="1">
    <source>
        <dbReference type="Pfam" id="PF13474"/>
    </source>
</evidence>
<dbReference type="EMBL" id="FXBL01000004">
    <property type="protein sequence ID" value="SMH52502.1"/>
    <property type="molecule type" value="Genomic_DNA"/>
</dbReference>
<dbReference type="Pfam" id="PF13474">
    <property type="entry name" value="SnoaL_3"/>
    <property type="match status" value="1"/>
</dbReference>